<organism evidence="1 2">
    <name type="scientific">Thalassospira aquimaris</name>
    <dbReference type="NCBI Taxonomy" id="3037796"/>
    <lineage>
        <taxon>Bacteria</taxon>
        <taxon>Pseudomonadati</taxon>
        <taxon>Pseudomonadota</taxon>
        <taxon>Alphaproteobacteria</taxon>
        <taxon>Rhodospirillales</taxon>
        <taxon>Thalassospiraceae</taxon>
        <taxon>Thalassospira</taxon>
    </lineage>
</organism>
<name>A0ABT6GEC4_9PROT</name>
<accession>A0ABT6GEC4</accession>
<dbReference type="EMBL" id="JARSBO010000007">
    <property type="protein sequence ID" value="MDG4720303.1"/>
    <property type="molecule type" value="Genomic_DNA"/>
</dbReference>
<proteinExistence type="predicted"/>
<gene>
    <name evidence="1" type="ORF">P7680_14960</name>
</gene>
<dbReference type="NCBIfam" id="NF046098">
    <property type="entry name" value="RSP_7527_fam"/>
    <property type="match status" value="1"/>
</dbReference>
<dbReference type="RefSeq" id="WP_181846487.1">
    <property type="nucleotide sequence ID" value="NZ_JARSBO010000007.1"/>
</dbReference>
<keyword evidence="2" id="KW-1185">Reference proteome</keyword>
<protein>
    <submittedName>
        <fullName evidence="1">Uncharacterized protein</fullName>
    </submittedName>
</protein>
<sequence>MKMYRDYDLVALQREAEHLRAAAMRNMFMAIVRKVGALFGANRKPQGGVPAGA</sequence>
<comment type="caution">
    <text evidence="1">The sequence shown here is derived from an EMBL/GenBank/DDBJ whole genome shotgun (WGS) entry which is preliminary data.</text>
</comment>
<reference evidence="1 2" key="1">
    <citation type="submission" date="2023-03" db="EMBL/GenBank/DDBJ databases">
        <title>Strain FZY0004 represents a novel species in the genus Thalassospira isolated from seawater.</title>
        <authorList>
            <person name="Fu Z.-Y."/>
        </authorList>
    </citation>
    <scope>NUCLEOTIDE SEQUENCE [LARGE SCALE GENOMIC DNA]</scope>
    <source>
        <strain evidence="1 2">FZY0004</strain>
    </source>
</reference>
<dbReference type="Proteomes" id="UP001529180">
    <property type="component" value="Unassembled WGS sequence"/>
</dbReference>
<evidence type="ECO:0000313" key="2">
    <source>
        <dbReference type="Proteomes" id="UP001529180"/>
    </source>
</evidence>
<dbReference type="InterPro" id="IPR058227">
    <property type="entry name" value="RSP_7527-like"/>
</dbReference>
<evidence type="ECO:0000313" key="1">
    <source>
        <dbReference type="EMBL" id="MDG4720303.1"/>
    </source>
</evidence>